<evidence type="ECO:0000256" key="1">
    <source>
        <dbReference type="SAM" id="MobiDB-lite"/>
    </source>
</evidence>
<reference evidence="2 3" key="1">
    <citation type="submission" date="2023-03" db="EMBL/GenBank/DDBJ databases">
        <title>High-quality genome of Scylla paramamosain provides insights in environmental adaptation.</title>
        <authorList>
            <person name="Zhang L."/>
        </authorList>
    </citation>
    <scope>NUCLEOTIDE SEQUENCE [LARGE SCALE GENOMIC DNA]</scope>
    <source>
        <strain evidence="2">LZ_2023a</strain>
        <tissue evidence="2">Muscle</tissue>
    </source>
</reference>
<gene>
    <name evidence="2" type="ORF">O3P69_000949</name>
</gene>
<dbReference type="Proteomes" id="UP001487740">
    <property type="component" value="Unassembled WGS sequence"/>
</dbReference>
<name>A0AAW0USS1_SCYPA</name>
<comment type="caution">
    <text evidence="2">The sequence shown here is derived from an EMBL/GenBank/DDBJ whole genome shotgun (WGS) entry which is preliminary data.</text>
</comment>
<evidence type="ECO:0008006" key="4">
    <source>
        <dbReference type="Google" id="ProtNLM"/>
    </source>
</evidence>
<protein>
    <recommendedName>
        <fullName evidence="4">Secreted protein</fullName>
    </recommendedName>
</protein>
<sequence length="162" mass="17924">MIEAAALSDPLFLSCPTRMKWLVVGVMVVGLFGAAHGRDYSDGRIVAARTTKTAYIFTTTTTTTPYTCAVANNPVVCQRRRLKRYSSMPDQINESNHPMLEGSLAEDSEMEGKREREKRLSFTLWVTTSSTVTITSTSINSQTTFSLSFFCTVSNASFPPRC</sequence>
<accession>A0AAW0USS1</accession>
<dbReference type="EMBL" id="JARAKH010000007">
    <property type="protein sequence ID" value="KAK8403075.1"/>
    <property type="molecule type" value="Genomic_DNA"/>
</dbReference>
<organism evidence="2 3">
    <name type="scientific">Scylla paramamosain</name>
    <name type="common">Mud crab</name>
    <dbReference type="NCBI Taxonomy" id="85552"/>
    <lineage>
        <taxon>Eukaryota</taxon>
        <taxon>Metazoa</taxon>
        <taxon>Ecdysozoa</taxon>
        <taxon>Arthropoda</taxon>
        <taxon>Crustacea</taxon>
        <taxon>Multicrustacea</taxon>
        <taxon>Malacostraca</taxon>
        <taxon>Eumalacostraca</taxon>
        <taxon>Eucarida</taxon>
        <taxon>Decapoda</taxon>
        <taxon>Pleocyemata</taxon>
        <taxon>Brachyura</taxon>
        <taxon>Eubrachyura</taxon>
        <taxon>Portunoidea</taxon>
        <taxon>Portunidae</taxon>
        <taxon>Portuninae</taxon>
        <taxon>Scylla</taxon>
    </lineage>
</organism>
<proteinExistence type="predicted"/>
<dbReference type="AlphaFoldDB" id="A0AAW0USS1"/>
<evidence type="ECO:0000313" key="3">
    <source>
        <dbReference type="Proteomes" id="UP001487740"/>
    </source>
</evidence>
<feature type="region of interest" description="Disordered" evidence="1">
    <location>
        <begin position="93"/>
        <end position="112"/>
    </location>
</feature>
<evidence type="ECO:0000313" key="2">
    <source>
        <dbReference type="EMBL" id="KAK8403075.1"/>
    </source>
</evidence>
<keyword evidence="3" id="KW-1185">Reference proteome</keyword>